<keyword evidence="3" id="KW-1185">Reference proteome</keyword>
<dbReference type="OrthoDB" id="5974298at2759"/>
<dbReference type="Proteomes" id="UP000225706">
    <property type="component" value="Unassembled WGS sequence"/>
</dbReference>
<evidence type="ECO:0000313" key="3">
    <source>
        <dbReference type="Proteomes" id="UP000225706"/>
    </source>
</evidence>
<dbReference type="Pfam" id="PF15087">
    <property type="entry name" value="DUF4551"/>
    <property type="match status" value="1"/>
</dbReference>
<feature type="compositionally biased region" description="Low complexity" evidence="1">
    <location>
        <begin position="242"/>
        <end position="252"/>
    </location>
</feature>
<organism evidence="2 3">
    <name type="scientific">Stylophora pistillata</name>
    <name type="common">Smooth cauliflower coral</name>
    <dbReference type="NCBI Taxonomy" id="50429"/>
    <lineage>
        <taxon>Eukaryota</taxon>
        <taxon>Metazoa</taxon>
        <taxon>Cnidaria</taxon>
        <taxon>Anthozoa</taxon>
        <taxon>Hexacorallia</taxon>
        <taxon>Scleractinia</taxon>
        <taxon>Astrocoeniina</taxon>
        <taxon>Pocilloporidae</taxon>
        <taxon>Stylophora</taxon>
    </lineage>
</organism>
<evidence type="ECO:0000313" key="2">
    <source>
        <dbReference type="EMBL" id="PFX18915.1"/>
    </source>
</evidence>
<feature type="compositionally biased region" description="Low complexity" evidence="1">
    <location>
        <begin position="279"/>
        <end position="293"/>
    </location>
</feature>
<dbReference type="PANTHER" id="PTHR35354">
    <property type="entry name" value="RGD1561648"/>
    <property type="match status" value="1"/>
</dbReference>
<dbReference type="PANTHER" id="PTHR35354:SF1">
    <property type="entry name" value="RGD1561648"/>
    <property type="match status" value="1"/>
</dbReference>
<proteinExistence type="predicted"/>
<evidence type="ECO:0000256" key="1">
    <source>
        <dbReference type="SAM" id="MobiDB-lite"/>
    </source>
</evidence>
<feature type="compositionally biased region" description="Acidic residues" evidence="1">
    <location>
        <begin position="323"/>
        <end position="335"/>
    </location>
</feature>
<dbReference type="AlphaFoldDB" id="A0A2B4RRM6"/>
<reference evidence="3" key="1">
    <citation type="journal article" date="2017" name="bioRxiv">
        <title>Comparative analysis of the genomes of Stylophora pistillata and Acropora digitifera provides evidence for extensive differences between species of corals.</title>
        <authorList>
            <person name="Voolstra C.R."/>
            <person name="Li Y."/>
            <person name="Liew Y.J."/>
            <person name="Baumgarten S."/>
            <person name="Zoccola D."/>
            <person name="Flot J.-F."/>
            <person name="Tambutte S."/>
            <person name="Allemand D."/>
            <person name="Aranda M."/>
        </authorList>
    </citation>
    <scope>NUCLEOTIDE SEQUENCE [LARGE SCALE GENOMIC DNA]</scope>
</reference>
<name>A0A2B4RRM6_STYPI</name>
<feature type="region of interest" description="Disordered" evidence="1">
    <location>
        <begin position="207"/>
        <end position="339"/>
    </location>
</feature>
<sequence length="372" mass="40901">MAGSTLEEGAQKHQKVYSFLKRVLPQDRYEGIRVIEPCVVVADGFKKTFQFAVLGDEMLYITENPPRTSKDIRLGVDLACVTSVRLIHDVAEFLGGDLKTKNQHILIVYKKIFKQMGSSQSIAISPCENNSALKLALQSSSILSTSPVLRVGSTPQVVGNLKSETSMGRVESQPVTTQHLSVQTNRLHLSASDPDLRLLRHERSSKLYSGSASNIGAVSASPRSRRPLPPPPPGHETMIVQSSSSARLRSGSVGQQRRKKLSASQQKRTNNDYDELNCSSSSSELEISYQDSSTSFNRQKSVDSSGPYGRGRYGSDSNGSVDSGEELDYNSDDGGNDSADKKLELMEMDLYILSEKSPMYMHLKSTWNNCIL</sequence>
<comment type="caution">
    <text evidence="2">The sequence shown here is derived from an EMBL/GenBank/DDBJ whole genome shotgun (WGS) entry which is preliminary data.</text>
</comment>
<dbReference type="InterPro" id="IPR027878">
    <property type="entry name" value="DUF4551"/>
</dbReference>
<feature type="compositionally biased region" description="Polar residues" evidence="1">
    <location>
        <begin position="207"/>
        <end position="216"/>
    </location>
</feature>
<protein>
    <submittedName>
        <fullName evidence="2">Uncharacterized protein</fullName>
    </submittedName>
</protein>
<accession>A0A2B4RRM6</accession>
<feature type="non-terminal residue" evidence="2">
    <location>
        <position position="372"/>
    </location>
</feature>
<dbReference type="EMBL" id="LSMT01000385">
    <property type="protein sequence ID" value="PFX18915.1"/>
    <property type="molecule type" value="Genomic_DNA"/>
</dbReference>
<gene>
    <name evidence="2" type="ORF">AWC38_SpisGene16695</name>
</gene>